<dbReference type="GO" id="GO:0016020">
    <property type="term" value="C:membrane"/>
    <property type="evidence" value="ECO:0007669"/>
    <property type="project" value="InterPro"/>
</dbReference>
<dbReference type="Proteomes" id="UP000324222">
    <property type="component" value="Unassembled WGS sequence"/>
</dbReference>
<name>A0A5B7HQB0_PORTR</name>
<dbReference type="GO" id="GO:0005230">
    <property type="term" value="F:extracellular ligand-gated monoatomic ion channel activity"/>
    <property type="evidence" value="ECO:0007669"/>
    <property type="project" value="InterPro"/>
</dbReference>
<evidence type="ECO:0000313" key="3">
    <source>
        <dbReference type="Proteomes" id="UP000324222"/>
    </source>
</evidence>
<keyword evidence="3" id="KW-1185">Reference proteome</keyword>
<evidence type="ECO:0000313" key="2">
    <source>
        <dbReference type="EMBL" id="MPC70644.1"/>
    </source>
</evidence>
<dbReference type="InterPro" id="IPR036734">
    <property type="entry name" value="Neur_chan_lig-bd_sf"/>
</dbReference>
<dbReference type="AlphaFoldDB" id="A0A5B7HQB0"/>
<organism evidence="2 3">
    <name type="scientific">Portunus trituberculatus</name>
    <name type="common">Swimming crab</name>
    <name type="synonym">Neptunus trituberculatus</name>
    <dbReference type="NCBI Taxonomy" id="210409"/>
    <lineage>
        <taxon>Eukaryota</taxon>
        <taxon>Metazoa</taxon>
        <taxon>Ecdysozoa</taxon>
        <taxon>Arthropoda</taxon>
        <taxon>Crustacea</taxon>
        <taxon>Multicrustacea</taxon>
        <taxon>Malacostraca</taxon>
        <taxon>Eumalacostraca</taxon>
        <taxon>Eucarida</taxon>
        <taxon>Decapoda</taxon>
        <taxon>Pleocyemata</taxon>
        <taxon>Brachyura</taxon>
        <taxon>Eubrachyura</taxon>
        <taxon>Portunoidea</taxon>
        <taxon>Portunidae</taxon>
        <taxon>Portuninae</taxon>
        <taxon>Portunus</taxon>
    </lineage>
</organism>
<feature type="chain" id="PRO_5022821587" evidence="1">
    <location>
        <begin position="22"/>
        <end position="101"/>
    </location>
</feature>
<protein>
    <submittedName>
        <fullName evidence="2">Uncharacterized protein</fullName>
    </submittedName>
</protein>
<feature type="signal peptide" evidence="1">
    <location>
        <begin position="1"/>
        <end position="21"/>
    </location>
</feature>
<gene>
    <name evidence="2" type="ORF">E2C01_064899</name>
</gene>
<comment type="caution">
    <text evidence="2">The sequence shown here is derived from an EMBL/GenBank/DDBJ whole genome shotgun (WGS) entry which is preliminary data.</text>
</comment>
<keyword evidence="1" id="KW-0732">Signal</keyword>
<proteinExistence type="predicted"/>
<accession>A0A5B7HQB0</accession>
<dbReference type="SUPFAM" id="SSF63712">
    <property type="entry name" value="Nicotinic receptor ligand binding domain-like"/>
    <property type="match status" value="1"/>
</dbReference>
<dbReference type="OrthoDB" id="410315at2759"/>
<dbReference type="EMBL" id="VSRR010031484">
    <property type="protein sequence ID" value="MPC70644.1"/>
    <property type="molecule type" value="Genomic_DNA"/>
</dbReference>
<evidence type="ECO:0000256" key="1">
    <source>
        <dbReference type="SAM" id="SignalP"/>
    </source>
</evidence>
<reference evidence="2 3" key="1">
    <citation type="submission" date="2019-05" db="EMBL/GenBank/DDBJ databases">
        <title>Another draft genome of Portunus trituberculatus and its Hox gene families provides insights of decapod evolution.</title>
        <authorList>
            <person name="Jeong J.-H."/>
            <person name="Song I."/>
            <person name="Kim S."/>
            <person name="Choi T."/>
            <person name="Kim D."/>
            <person name="Ryu S."/>
            <person name="Kim W."/>
        </authorList>
    </citation>
    <scope>NUCLEOTIDE SEQUENCE [LARGE SCALE GENOMIC DNA]</scope>
    <source>
        <tissue evidence="2">Muscle</tissue>
    </source>
</reference>
<dbReference type="Gene3D" id="2.70.170.10">
    <property type="entry name" value="Neurotransmitter-gated ion-channel ligand-binding domain"/>
    <property type="match status" value="1"/>
</dbReference>
<sequence>MVAQRFLVLMVTAAALQQVLADGQQNPTPEERLKKKLLEGYDKTTLPQRESNGTTTVRMGVQVQGTWIEEDKQVVHINAWVLLVRMYSNGRWRGVVVSFSD</sequence>